<evidence type="ECO:0000256" key="1">
    <source>
        <dbReference type="SAM" id="MobiDB-lite"/>
    </source>
</evidence>
<gene>
    <name evidence="3" type="ORF">E1301_Tti019283</name>
</gene>
<dbReference type="SMART" id="SM00597">
    <property type="entry name" value="ZnF_TTF"/>
    <property type="match status" value="1"/>
</dbReference>
<sequence>MKRKGEITDFFLKRQKQADKVQTDSNPCMTTGPQSSSPPETSQSQCGQASQEPPTGLIIKQTVSHSVTCPVQTLASDELRDDTESSDSEQESEPELPGYVKEPQPTTSSRKYAVPKGPNDISRSRDEGPVQPGLKTFPRTQYGTRKRAFNSSWYKDNSWLEYSVSQDSTYCFACRHFSLPKTSESALTSQAGFCNWTKALFKDSGFKLHSKADHHFNAMYAWNEYKRSVDGNSSMLDVMDKERKKKVEENCAYIKKHCRRATFNCHPKYSTERSSGV</sequence>
<dbReference type="Proteomes" id="UP000324632">
    <property type="component" value="Chromosome 7"/>
</dbReference>
<organism evidence="3 4">
    <name type="scientific">Triplophysa tibetana</name>
    <dbReference type="NCBI Taxonomy" id="1572043"/>
    <lineage>
        <taxon>Eukaryota</taxon>
        <taxon>Metazoa</taxon>
        <taxon>Chordata</taxon>
        <taxon>Craniata</taxon>
        <taxon>Vertebrata</taxon>
        <taxon>Euteleostomi</taxon>
        <taxon>Actinopterygii</taxon>
        <taxon>Neopterygii</taxon>
        <taxon>Teleostei</taxon>
        <taxon>Ostariophysi</taxon>
        <taxon>Cypriniformes</taxon>
        <taxon>Nemacheilidae</taxon>
        <taxon>Triplophysa</taxon>
    </lineage>
</organism>
<proteinExistence type="predicted"/>
<keyword evidence="4" id="KW-1185">Reference proteome</keyword>
<feature type="region of interest" description="Disordered" evidence="1">
    <location>
        <begin position="1"/>
        <end position="141"/>
    </location>
</feature>
<feature type="domain" description="TTF-type" evidence="2">
    <location>
        <begin position="145"/>
        <end position="238"/>
    </location>
</feature>
<protein>
    <recommendedName>
        <fullName evidence="2">TTF-type domain-containing protein</fullName>
    </recommendedName>
</protein>
<dbReference type="InterPro" id="IPR006580">
    <property type="entry name" value="Znf_TTF"/>
</dbReference>
<evidence type="ECO:0000313" key="4">
    <source>
        <dbReference type="Proteomes" id="UP000324632"/>
    </source>
</evidence>
<feature type="compositionally biased region" description="Low complexity" evidence="1">
    <location>
        <begin position="30"/>
        <end position="45"/>
    </location>
</feature>
<reference evidence="3 4" key="1">
    <citation type="journal article" date="2019" name="Mol. Ecol. Resour.">
        <title>Chromosome-level genome assembly of Triplophysa tibetana, a fish adapted to the harsh high-altitude environment of the Tibetan Plateau.</title>
        <authorList>
            <person name="Yang X."/>
            <person name="Liu H."/>
            <person name="Ma Z."/>
            <person name="Zou Y."/>
            <person name="Zou M."/>
            <person name="Mao Y."/>
            <person name="Li X."/>
            <person name="Wang H."/>
            <person name="Chen T."/>
            <person name="Wang W."/>
            <person name="Yang R."/>
        </authorList>
    </citation>
    <scope>NUCLEOTIDE SEQUENCE [LARGE SCALE GENOMIC DNA]</scope>
    <source>
        <strain evidence="3">TTIB1903HZAU</strain>
        <tissue evidence="3">Muscle</tissue>
    </source>
</reference>
<evidence type="ECO:0000313" key="3">
    <source>
        <dbReference type="EMBL" id="KAA0718459.1"/>
    </source>
</evidence>
<comment type="caution">
    <text evidence="3">The sequence shown here is derived from an EMBL/GenBank/DDBJ whole genome shotgun (WGS) entry which is preliminary data.</text>
</comment>
<feature type="compositionally biased region" description="Acidic residues" evidence="1">
    <location>
        <begin position="79"/>
        <end position="94"/>
    </location>
</feature>
<name>A0A5A9PBQ1_9TELE</name>
<evidence type="ECO:0000259" key="2">
    <source>
        <dbReference type="SMART" id="SM00597"/>
    </source>
</evidence>
<accession>A0A5A9PBQ1</accession>
<feature type="compositionally biased region" description="Polar residues" evidence="1">
    <location>
        <begin position="61"/>
        <end position="75"/>
    </location>
</feature>
<dbReference type="EMBL" id="SOYY01000007">
    <property type="protein sequence ID" value="KAA0718459.1"/>
    <property type="molecule type" value="Genomic_DNA"/>
</dbReference>
<dbReference type="AlphaFoldDB" id="A0A5A9PBQ1"/>